<dbReference type="Proteomes" id="UP000245683">
    <property type="component" value="Unassembled WGS sequence"/>
</dbReference>
<keyword evidence="1" id="KW-0472">Membrane</keyword>
<name>A0A317K2I6_9ACTN</name>
<feature type="transmembrane region" description="Helical" evidence="1">
    <location>
        <begin position="91"/>
        <end position="114"/>
    </location>
</feature>
<keyword evidence="1" id="KW-0812">Transmembrane</keyword>
<gene>
    <name evidence="2" type="ORF">DLJ46_15160</name>
</gene>
<accession>A0A317K2I6</accession>
<evidence type="ECO:0000313" key="3">
    <source>
        <dbReference type="Proteomes" id="UP000245683"/>
    </source>
</evidence>
<dbReference type="AlphaFoldDB" id="A0A317K2I6"/>
<protein>
    <submittedName>
        <fullName evidence="2">Uncharacterized protein</fullName>
    </submittedName>
</protein>
<sequence length="153" mass="15123">MVVVRVQAAVATGRWLRLLLLCCTLVGLAAMHTLGHGAHAARSHPAAHSTSAHGAVAPVAALVGMVDDCPAGDCGHVVALPLGELGGHLPGWAVCLAVLGAFAVALLVAVLLGAGSRVAGPAARGAPGLTSGPRSPPPRPFGLRLAAASVLRR</sequence>
<evidence type="ECO:0000256" key="1">
    <source>
        <dbReference type="SAM" id="Phobius"/>
    </source>
</evidence>
<comment type="caution">
    <text evidence="2">The sequence shown here is derived from an EMBL/GenBank/DDBJ whole genome shotgun (WGS) entry which is preliminary data.</text>
</comment>
<keyword evidence="3" id="KW-1185">Reference proteome</keyword>
<evidence type="ECO:0000313" key="2">
    <source>
        <dbReference type="EMBL" id="PWU47299.1"/>
    </source>
</evidence>
<reference evidence="3" key="1">
    <citation type="submission" date="2018-05" db="EMBL/GenBank/DDBJ databases">
        <title>Micromonospora globispora sp. nov. and Micromonospora rugosa sp. nov., isolated from marine sediment.</title>
        <authorList>
            <person name="Carro L."/>
            <person name="Aysel V."/>
            <person name="Cetin D."/>
            <person name="Igual J.M."/>
            <person name="Klenk H.-P."/>
            <person name="Trujillo M.E."/>
            <person name="Sahin N."/>
        </authorList>
    </citation>
    <scope>NUCLEOTIDE SEQUENCE [LARGE SCALE GENOMIC DNA]</scope>
    <source>
        <strain evidence="3">S2904</strain>
    </source>
</reference>
<dbReference type="EMBL" id="QGSV01000194">
    <property type="protein sequence ID" value="PWU47299.1"/>
    <property type="molecule type" value="Genomic_DNA"/>
</dbReference>
<keyword evidence="1" id="KW-1133">Transmembrane helix</keyword>
<organism evidence="2 3">
    <name type="scientific">Micromonospora globispora</name>
    <dbReference type="NCBI Taxonomy" id="1450148"/>
    <lineage>
        <taxon>Bacteria</taxon>
        <taxon>Bacillati</taxon>
        <taxon>Actinomycetota</taxon>
        <taxon>Actinomycetes</taxon>
        <taxon>Micromonosporales</taxon>
        <taxon>Micromonosporaceae</taxon>
        <taxon>Micromonospora</taxon>
    </lineage>
</organism>
<proteinExistence type="predicted"/>